<accession>A0A183J6J4</accession>
<evidence type="ECO:0000313" key="4">
    <source>
        <dbReference type="Proteomes" id="UP000270296"/>
    </source>
</evidence>
<name>A0A183J6J4_9BILA</name>
<evidence type="ECO:0000313" key="3">
    <source>
        <dbReference type="EMBL" id="VDP40499.1"/>
    </source>
</evidence>
<keyword evidence="1" id="KW-0175">Coiled coil</keyword>
<dbReference type="PANTHER" id="PTHR46292:SF1">
    <property type="entry name" value="COILED-COIL DOMAIN-CONTAINING PROTEIN 102A"/>
    <property type="match status" value="1"/>
</dbReference>
<reference evidence="3 4" key="2">
    <citation type="submission" date="2018-11" db="EMBL/GenBank/DDBJ databases">
        <authorList>
            <consortium name="Pathogen Informatics"/>
        </authorList>
    </citation>
    <scope>NUCLEOTIDE SEQUENCE [LARGE SCALE GENOMIC DNA]</scope>
</reference>
<gene>
    <name evidence="3" type="ORF">SBAD_LOCUS11492</name>
</gene>
<dbReference type="OrthoDB" id="5984396at2759"/>
<feature type="region of interest" description="Disordered" evidence="2">
    <location>
        <begin position="115"/>
        <end position="144"/>
    </location>
</feature>
<sequence>MEKTMKWWSECTANWRQKWSYVRDERNKYRQEMQRMKTVIESLQTRSFEQELQQKNITSTNKALKQKLEEVLKKLNNNDNSSKDSEADIRGNAAPSQRSCRSLASEDVCNCRKHVHSSSVPNSEADKLKIQLQNAARQLSRETE</sequence>
<organism evidence="5">
    <name type="scientific">Soboliphyme baturini</name>
    <dbReference type="NCBI Taxonomy" id="241478"/>
    <lineage>
        <taxon>Eukaryota</taxon>
        <taxon>Metazoa</taxon>
        <taxon>Ecdysozoa</taxon>
        <taxon>Nematoda</taxon>
        <taxon>Enoplea</taxon>
        <taxon>Dorylaimia</taxon>
        <taxon>Dioctophymatida</taxon>
        <taxon>Dioctophymatoidea</taxon>
        <taxon>Soboliphymatidae</taxon>
        <taxon>Soboliphyme</taxon>
    </lineage>
</organism>
<feature type="region of interest" description="Disordered" evidence="2">
    <location>
        <begin position="75"/>
        <end position="98"/>
    </location>
</feature>
<proteinExistence type="predicted"/>
<protein>
    <submittedName>
        <fullName evidence="5">Coiled-coil domain-containing protein 102A</fullName>
    </submittedName>
</protein>
<keyword evidence="4" id="KW-1185">Reference proteome</keyword>
<dbReference type="EMBL" id="UZAM01015772">
    <property type="protein sequence ID" value="VDP40499.1"/>
    <property type="molecule type" value="Genomic_DNA"/>
</dbReference>
<dbReference type="AlphaFoldDB" id="A0A183J6J4"/>
<evidence type="ECO:0000313" key="5">
    <source>
        <dbReference type="WBParaSite" id="SBAD_0001187801-mRNA-1"/>
    </source>
</evidence>
<reference evidence="5" key="1">
    <citation type="submission" date="2016-06" db="UniProtKB">
        <authorList>
            <consortium name="WormBaseParasite"/>
        </authorList>
    </citation>
    <scope>IDENTIFICATION</scope>
</reference>
<dbReference type="PANTHER" id="PTHR46292">
    <property type="entry name" value="COILED-COIL DOMAIN-CONTAINING PROTEIN 102A"/>
    <property type="match status" value="1"/>
</dbReference>
<dbReference type="Proteomes" id="UP000270296">
    <property type="component" value="Unassembled WGS sequence"/>
</dbReference>
<dbReference type="WBParaSite" id="SBAD_0001187801-mRNA-1">
    <property type="protein sequence ID" value="SBAD_0001187801-mRNA-1"/>
    <property type="gene ID" value="SBAD_0001187801"/>
</dbReference>
<evidence type="ECO:0000256" key="1">
    <source>
        <dbReference type="ARBA" id="ARBA00023054"/>
    </source>
</evidence>
<evidence type="ECO:0000256" key="2">
    <source>
        <dbReference type="SAM" id="MobiDB-lite"/>
    </source>
</evidence>